<dbReference type="Proteomes" id="UP000294616">
    <property type="component" value="Unassembled WGS sequence"/>
</dbReference>
<evidence type="ECO:0000313" key="5">
    <source>
        <dbReference type="Proteomes" id="UP000294616"/>
    </source>
</evidence>
<evidence type="ECO:0000259" key="3">
    <source>
        <dbReference type="PROSITE" id="PS51371"/>
    </source>
</evidence>
<evidence type="ECO:0000256" key="2">
    <source>
        <dbReference type="PROSITE-ProRule" id="PRU00703"/>
    </source>
</evidence>
<name>A0A4R1LXA6_9SPHI</name>
<dbReference type="Gene3D" id="3.10.580.10">
    <property type="entry name" value="CBS-domain"/>
    <property type="match status" value="1"/>
</dbReference>
<dbReference type="SUPFAM" id="SSF54631">
    <property type="entry name" value="CBS-domain pair"/>
    <property type="match status" value="1"/>
</dbReference>
<evidence type="ECO:0000256" key="1">
    <source>
        <dbReference type="ARBA" id="ARBA00023122"/>
    </source>
</evidence>
<reference evidence="4 5" key="1">
    <citation type="submission" date="2019-03" db="EMBL/GenBank/DDBJ databases">
        <title>Genomic Encyclopedia of Archaeal and Bacterial Type Strains, Phase II (KMG-II): from individual species to whole genera.</title>
        <authorList>
            <person name="Goeker M."/>
        </authorList>
    </citation>
    <scope>NUCLEOTIDE SEQUENCE [LARGE SCALE GENOMIC DNA]</scope>
    <source>
        <strain evidence="4 5">DSM 22554</strain>
    </source>
</reference>
<dbReference type="InterPro" id="IPR051257">
    <property type="entry name" value="Diverse_CBS-Domain"/>
</dbReference>
<dbReference type="AlphaFoldDB" id="A0A4R1LXA6"/>
<dbReference type="InterPro" id="IPR046342">
    <property type="entry name" value="CBS_dom_sf"/>
</dbReference>
<organism evidence="4 5">
    <name type="scientific">Albibacterium bauzanense</name>
    <dbReference type="NCBI Taxonomy" id="653929"/>
    <lineage>
        <taxon>Bacteria</taxon>
        <taxon>Pseudomonadati</taxon>
        <taxon>Bacteroidota</taxon>
        <taxon>Sphingobacteriia</taxon>
        <taxon>Sphingobacteriales</taxon>
        <taxon>Sphingobacteriaceae</taxon>
        <taxon>Albibacterium</taxon>
    </lineage>
</organism>
<dbReference type="SMART" id="SM00116">
    <property type="entry name" value="CBS"/>
    <property type="match status" value="2"/>
</dbReference>
<dbReference type="InterPro" id="IPR000644">
    <property type="entry name" value="CBS_dom"/>
</dbReference>
<dbReference type="PANTHER" id="PTHR43080:SF2">
    <property type="entry name" value="CBS DOMAIN-CONTAINING PROTEIN"/>
    <property type="match status" value="1"/>
</dbReference>
<accession>A0A4R1LXA6</accession>
<evidence type="ECO:0000313" key="4">
    <source>
        <dbReference type="EMBL" id="TCK83542.1"/>
    </source>
</evidence>
<proteinExistence type="predicted"/>
<dbReference type="Gene3D" id="3.90.1280.20">
    <property type="match status" value="1"/>
</dbReference>
<dbReference type="OrthoDB" id="1523762at2"/>
<dbReference type="PROSITE" id="PS51371">
    <property type="entry name" value="CBS"/>
    <property type="match status" value="2"/>
</dbReference>
<dbReference type="Pfam" id="PF00571">
    <property type="entry name" value="CBS"/>
    <property type="match status" value="2"/>
</dbReference>
<gene>
    <name evidence="4" type="ORF">C8N28_2144</name>
</gene>
<dbReference type="RefSeq" id="WP_132224615.1">
    <property type="nucleotide sequence ID" value="NZ_SMGO01000002.1"/>
</dbReference>
<feature type="domain" description="CBS" evidence="3">
    <location>
        <begin position="67"/>
        <end position="125"/>
    </location>
</feature>
<comment type="caution">
    <text evidence="4">The sequence shown here is derived from an EMBL/GenBank/DDBJ whole genome shotgun (WGS) entry which is preliminary data.</text>
</comment>
<dbReference type="EMBL" id="SMGO01000002">
    <property type="protein sequence ID" value="TCK83542.1"/>
    <property type="molecule type" value="Genomic_DNA"/>
</dbReference>
<keyword evidence="5" id="KW-1185">Reference proteome</keyword>
<keyword evidence="1 2" id="KW-0129">CBS domain</keyword>
<feature type="domain" description="CBS" evidence="3">
    <location>
        <begin position="7"/>
        <end position="62"/>
    </location>
</feature>
<sequence>MTAKEIVSNSIYPAKTSDSLRALLSRMQEYRVEHLPLIRYNQLVGLIHEDDVIAAIDRKDDSKLKDLPHELIYIYENQHIYDVVRLFYIHQLDILPVIDEKQYYVGCITIHDVLNEVAMITTSDEPGGIIILEVNNRDNSLSQIAQIVESDNAQIMSSYARSFPDSTRMEITLKLNRTDIASIVASFLRYDYEVKATFNDVRVYDTSRDRYEQLLNYLNM</sequence>
<protein>
    <submittedName>
        <fullName evidence="4">CBS domain protein</fullName>
    </submittedName>
</protein>
<dbReference type="PANTHER" id="PTHR43080">
    <property type="entry name" value="CBS DOMAIN-CONTAINING PROTEIN CBSX3, MITOCHONDRIAL"/>
    <property type="match status" value="1"/>
</dbReference>